<name>A0AAN9XZ31_9HEMI</name>
<dbReference type="EMBL" id="JBBCAQ010000036">
    <property type="protein sequence ID" value="KAK7575882.1"/>
    <property type="molecule type" value="Genomic_DNA"/>
</dbReference>
<proteinExistence type="predicted"/>
<feature type="compositionally biased region" description="Basic residues" evidence="1">
    <location>
        <begin position="202"/>
        <end position="211"/>
    </location>
</feature>
<dbReference type="Proteomes" id="UP001367676">
    <property type="component" value="Unassembled WGS sequence"/>
</dbReference>
<keyword evidence="3" id="KW-1185">Reference proteome</keyword>
<evidence type="ECO:0000313" key="3">
    <source>
        <dbReference type="Proteomes" id="UP001367676"/>
    </source>
</evidence>
<comment type="caution">
    <text evidence="2">The sequence shown here is derived from an EMBL/GenBank/DDBJ whole genome shotgun (WGS) entry which is preliminary data.</text>
</comment>
<evidence type="ECO:0000256" key="1">
    <source>
        <dbReference type="SAM" id="MobiDB-lite"/>
    </source>
</evidence>
<protein>
    <submittedName>
        <fullName evidence="2">Uncharacterized protein</fullName>
    </submittedName>
</protein>
<accession>A0AAN9XZ31</accession>
<organism evidence="2 3">
    <name type="scientific">Parthenolecanium corni</name>
    <dbReference type="NCBI Taxonomy" id="536013"/>
    <lineage>
        <taxon>Eukaryota</taxon>
        <taxon>Metazoa</taxon>
        <taxon>Ecdysozoa</taxon>
        <taxon>Arthropoda</taxon>
        <taxon>Hexapoda</taxon>
        <taxon>Insecta</taxon>
        <taxon>Pterygota</taxon>
        <taxon>Neoptera</taxon>
        <taxon>Paraneoptera</taxon>
        <taxon>Hemiptera</taxon>
        <taxon>Sternorrhyncha</taxon>
        <taxon>Coccoidea</taxon>
        <taxon>Coccidae</taxon>
        <taxon>Parthenolecanium</taxon>
    </lineage>
</organism>
<dbReference type="AlphaFoldDB" id="A0AAN9XZ31"/>
<evidence type="ECO:0000313" key="2">
    <source>
        <dbReference type="EMBL" id="KAK7575882.1"/>
    </source>
</evidence>
<feature type="compositionally biased region" description="Polar residues" evidence="1">
    <location>
        <begin position="183"/>
        <end position="201"/>
    </location>
</feature>
<gene>
    <name evidence="2" type="ORF">V9T40_012168</name>
</gene>
<feature type="region of interest" description="Disordered" evidence="1">
    <location>
        <begin position="169"/>
        <end position="224"/>
    </location>
</feature>
<reference evidence="2 3" key="1">
    <citation type="submission" date="2024-03" db="EMBL/GenBank/DDBJ databases">
        <title>Adaptation during the transition from Ophiocordyceps entomopathogen to insect associate is accompanied by gene loss and intensified selection.</title>
        <authorList>
            <person name="Ward C.M."/>
            <person name="Onetto C.A."/>
            <person name="Borneman A.R."/>
        </authorList>
    </citation>
    <scope>NUCLEOTIDE SEQUENCE [LARGE SCALE GENOMIC DNA]</scope>
    <source>
        <strain evidence="2">AWRI1</strain>
        <tissue evidence="2">Single Adult Female</tissue>
    </source>
</reference>
<sequence length="293" mass="33626">MSQELKVTIYEPSKEPRSVSRDLDPEFLPLIDRGVIFNEDGSLCDEFEVFPEDLSEDEIIGFDLDVLTSDTVKFIDSLPPVPVKKQQKIDRFKKIKEVKKNTKMNNKLKKIRKKPYSIVLRNRTINNSIDFPQNPTPPNRPINKNSIDCRSNPTALGYSDNHIDRVANNAPLSKTQRKKFQKFANSDSVPRTISNEETPSSMKRKKKKKKAATSPADLAYPSQSLNPSKFPAFIRNSWRKKKPNNISRANNTSTNNNLDYIPIGNHNNQPQYQRNGYIPPLINTNRYFSLDNC</sequence>